<name>A0ABW4U9F9_9HYPH</name>
<dbReference type="Proteomes" id="UP001597405">
    <property type="component" value="Unassembled WGS sequence"/>
</dbReference>
<evidence type="ECO:0000313" key="2">
    <source>
        <dbReference type="Proteomes" id="UP001597405"/>
    </source>
</evidence>
<gene>
    <name evidence="1" type="ORF">ACFSOZ_16295</name>
</gene>
<proteinExistence type="predicted"/>
<dbReference type="EMBL" id="JBHUGZ010000011">
    <property type="protein sequence ID" value="MFD1984212.1"/>
    <property type="molecule type" value="Genomic_DNA"/>
</dbReference>
<reference evidence="2" key="1">
    <citation type="journal article" date="2019" name="Int. J. Syst. Evol. Microbiol.">
        <title>The Global Catalogue of Microorganisms (GCM) 10K type strain sequencing project: providing services to taxonomists for standard genome sequencing and annotation.</title>
        <authorList>
            <consortium name="The Broad Institute Genomics Platform"/>
            <consortium name="The Broad Institute Genome Sequencing Center for Infectious Disease"/>
            <person name="Wu L."/>
            <person name="Ma J."/>
        </authorList>
    </citation>
    <scope>NUCLEOTIDE SEQUENCE [LARGE SCALE GENOMIC DNA]</scope>
    <source>
        <strain evidence="2">CGMCC 1.16225</strain>
    </source>
</reference>
<accession>A0ABW4U9F9</accession>
<dbReference type="RefSeq" id="WP_379099967.1">
    <property type="nucleotide sequence ID" value="NZ_JBHUGZ010000011.1"/>
</dbReference>
<organism evidence="1 2">
    <name type="scientific">Mesorhizobium newzealandense</name>
    <dbReference type="NCBI Taxonomy" id="1300302"/>
    <lineage>
        <taxon>Bacteria</taxon>
        <taxon>Pseudomonadati</taxon>
        <taxon>Pseudomonadota</taxon>
        <taxon>Alphaproteobacteria</taxon>
        <taxon>Hyphomicrobiales</taxon>
        <taxon>Phyllobacteriaceae</taxon>
        <taxon>Mesorhizobium</taxon>
    </lineage>
</organism>
<evidence type="ECO:0000313" key="1">
    <source>
        <dbReference type="EMBL" id="MFD1984212.1"/>
    </source>
</evidence>
<keyword evidence="2" id="KW-1185">Reference proteome</keyword>
<protein>
    <submittedName>
        <fullName evidence="1">Uncharacterized protein</fullName>
    </submittedName>
</protein>
<comment type="caution">
    <text evidence="1">The sequence shown here is derived from an EMBL/GenBank/DDBJ whole genome shotgun (WGS) entry which is preliminary data.</text>
</comment>
<sequence>MTVDLEPDFLIQEAARWLVETPKVQRPRPAVVELRARFALDVQAACAAIGLANRIRGGANASTS</sequence>